<reference evidence="3 4" key="1">
    <citation type="journal article" date="2018" name="Cell">
        <title>The Chara Genome: Secondary Complexity and Implications for Plant Terrestrialization.</title>
        <authorList>
            <person name="Nishiyama T."/>
            <person name="Sakayama H."/>
            <person name="Vries J.D."/>
            <person name="Buschmann H."/>
            <person name="Saint-Marcoux D."/>
            <person name="Ullrich K.K."/>
            <person name="Haas F.B."/>
            <person name="Vanderstraeten L."/>
            <person name="Becker D."/>
            <person name="Lang D."/>
            <person name="Vosolsobe S."/>
            <person name="Rombauts S."/>
            <person name="Wilhelmsson P.K.I."/>
            <person name="Janitza P."/>
            <person name="Kern R."/>
            <person name="Heyl A."/>
            <person name="Rumpler F."/>
            <person name="Villalobos L.I.A.C."/>
            <person name="Clay J.M."/>
            <person name="Skokan R."/>
            <person name="Toyoda A."/>
            <person name="Suzuki Y."/>
            <person name="Kagoshima H."/>
            <person name="Schijlen E."/>
            <person name="Tajeshwar N."/>
            <person name="Catarino B."/>
            <person name="Hetherington A.J."/>
            <person name="Saltykova A."/>
            <person name="Bonnot C."/>
            <person name="Breuninger H."/>
            <person name="Symeonidi A."/>
            <person name="Radhakrishnan G.V."/>
            <person name="Van Nieuwerburgh F."/>
            <person name="Deforce D."/>
            <person name="Chang C."/>
            <person name="Karol K.G."/>
            <person name="Hedrich R."/>
            <person name="Ulvskov P."/>
            <person name="Glockner G."/>
            <person name="Delwiche C.F."/>
            <person name="Petrasek J."/>
            <person name="Van de Peer Y."/>
            <person name="Friml J."/>
            <person name="Beilby M."/>
            <person name="Dolan L."/>
            <person name="Kohara Y."/>
            <person name="Sugano S."/>
            <person name="Fujiyama A."/>
            <person name="Delaux P.-M."/>
            <person name="Quint M."/>
            <person name="TheiBen G."/>
            <person name="Hagemann M."/>
            <person name="Harholt J."/>
            <person name="Dunand C."/>
            <person name="Zachgo S."/>
            <person name="Langdale J."/>
            <person name="Maumus F."/>
            <person name="Straeten D.V.D."/>
            <person name="Gould S.B."/>
            <person name="Rensing S.A."/>
        </authorList>
    </citation>
    <scope>NUCLEOTIDE SEQUENCE [LARGE SCALE GENOMIC DNA]</scope>
    <source>
        <strain evidence="3 4">S276</strain>
    </source>
</reference>
<evidence type="ECO:0000256" key="1">
    <source>
        <dbReference type="SAM" id="MobiDB-lite"/>
    </source>
</evidence>
<dbReference type="AlphaFoldDB" id="A0A388K0A2"/>
<dbReference type="Proteomes" id="UP000265515">
    <property type="component" value="Unassembled WGS sequence"/>
</dbReference>
<comment type="caution">
    <text evidence="3">The sequence shown here is derived from an EMBL/GenBank/DDBJ whole genome shotgun (WGS) entry which is preliminary data.</text>
</comment>
<keyword evidence="2" id="KW-0812">Transmembrane</keyword>
<evidence type="ECO:0000256" key="2">
    <source>
        <dbReference type="SAM" id="Phobius"/>
    </source>
</evidence>
<keyword evidence="2" id="KW-1133">Transmembrane helix</keyword>
<name>A0A388K0A2_CHABU</name>
<gene>
    <name evidence="3" type="ORF">CBR_g38097</name>
</gene>
<evidence type="ECO:0008006" key="5">
    <source>
        <dbReference type="Google" id="ProtNLM"/>
    </source>
</evidence>
<accession>A0A388K0A2</accession>
<feature type="region of interest" description="Disordered" evidence="1">
    <location>
        <begin position="175"/>
        <end position="205"/>
    </location>
</feature>
<evidence type="ECO:0000313" key="4">
    <source>
        <dbReference type="Proteomes" id="UP000265515"/>
    </source>
</evidence>
<keyword evidence="4" id="KW-1185">Reference proteome</keyword>
<proteinExistence type="predicted"/>
<protein>
    <recommendedName>
        <fullName evidence="5">Transmembrane protein</fullName>
    </recommendedName>
</protein>
<dbReference type="EMBL" id="BFEA01000039">
    <property type="protein sequence ID" value="GBG63479.1"/>
    <property type="molecule type" value="Genomic_DNA"/>
</dbReference>
<organism evidence="3 4">
    <name type="scientific">Chara braunii</name>
    <name type="common">Braun's stonewort</name>
    <dbReference type="NCBI Taxonomy" id="69332"/>
    <lineage>
        <taxon>Eukaryota</taxon>
        <taxon>Viridiplantae</taxon>
        <taxon>Streptophyta</taxon>
        <taxon>Charophyceae</taxon>
        <taxon>Charales</taxon>
        <taxon>Characeae</taxon>
        <taxon>Chara</taxon>
    </lineage>
</organism>
<keyword evidence="2" id="KW-0472">Membrane</keyword>
<feature type="compositionally biased region" description="Gly residues" evidence="1">
    <location>
        <begin position="142"/>
        <end position="151"/>
    </location>
</feature>
<evidence type="ECO:0000313" key="3">
    <source>
        <dbReference type="EMBL" id="GBG63479.1"/>
    </source>
</evidence>
<feature type="compositionally biased region" description="Polar residues" evidence="1">
    <location>
        <begin position="271"/>
        <end position="289"/>
    </location>
</feature>
<feature type="transmembrane region" description="Helical" evidence="2">
    <location>
        <begin position="221"/>
        <end position="243"/>
    </location>
</feature>
<feature type="compositionally biased region" description="Low complexity" evidence="1">
    <location>
        <begin position="250"/>
        <end position="263"/>
    </location>
</feature>
<sequence length="295" mass="31700">MTCVRTAAFPRLGDGIRAICDPDKKRSRNKQLPSLCRNMTGGQGVRSFTAVDTIYCEQRWPPKSQRPAEVATCGYPVSSCRHGHGQTYLADFPGARRRMTLCCASAAGDGDGLVDEQQEQEQQQQKEQALSVEVPEQDWSSLGGGGEGAGGDDSDRQKRARETLEALDRQLSALASSDTEQVPVASRGRQRTTAQKESSDASSDDMSTTLQQWDVVFSPGFLFFVAGALFAFTIAYNIFYYGLIDRKPPSSSSSSTTTAASATGVNARKAASSSTSFGNRDQDASSVSPNAPPVR</sequence>
<dbReference type="Gramene" id="GBG63479">
    <property type="protein sequence ID" value="GBG63479"/>
    <property type="gene ID" value="CBR_g38097"/>
</dbReference>
<feature type="region of interest" description="Disordered" evidence="1">
    <location>
        <begin position="110"/>
        <end position="159"/>
    </location>
</feature>
<feature type="region of interest" description="Disordered" evidence="1">
    <location>
        <begin position="250"/>
        <end position="295"/>
    </location>
</feature>